<name>A0A1F5AZV9_9BACT</name>
<evidence type="ECO:0000313" key="2">
    <source>
        <dbReference type="EMBL" id="OGD23787.1"/>
    </source>
</evidence>
<dbReference type="InterPro" id="IPR039564">
    <property type="entry name" value="Peptidase_C39-like"/>
</dbReference>
<evidence type="ECO:0000313" key="3">
    <source>
        <dbReference type="Proteomes" id="UP000176639"/>
    </source>
</evidence>
<dbReference type="Proteomes" id="UP000176639">
    <property type="component" value="Unassembled WGS sequence"/>
</dbReference>
<organism evidence="2 3">
    <name type="scientific">Candidatus Azambacteria bacterium RBG_16_47_10</name>
    <dbReference type="NCBI Taxonomy" id="1797292"/>
    <lineage>
        <taxon>Bacteria</taxon>
        <taxon>Candidatus Azamiibacteriota</taxon>
    </lineage>
</organism>
<reference evidence="2 3" key="1">
    <citation type="journal article" date="2016" name="Nat. Commun.">
        <title>Thousands of microbial genomes shed light on interconnected biogeochemical processes in an aquifer system.</title>
        <authorList>
            <person name="Anantharaman K."/>
            <person name="Brown C.T."/>
            <person name="Hug L.A."/>
            <person name="Sharon I."/>
            <person name="Castelle C.J."/>
            <person name="Probst A.J."/>
            <person name="Thomas B.C."/>
            <person name="Singh A."/>
            <person name="Wilkins M.J."/>
            <person name="Karaoz U."/>
            <person name="Brodie E.L."/>
            <person name="Williams K.H."/>
            <person name="Hubbard S.S."/>
            <person name="Banfield J.F."/>
        </authorList>
    </citation>
    <scope>NUCLEOTIDE SEQUENCE [LARGE SCALE GENOMIC DNA]</scope>
</reference>
<evidence type="ECO:0000259" key="1">
    <source>
        <dbReference type="Pfam" id="PF13529"/>
    </source>
</evidence>
<comment type="caution">
    <text evidence="2">The sequence shown here is derived from an EMBL/GenBank/DDBJ whole genome shotgun (WGS) entry which is preliminary data.</text>
</comment>
<protein>
    <recommendedName>
        <fullName evidence="1">Peptidase C39-like domain-containing protein</fullName>
    </recommendedName>
</protein>
<dbReference type="Gene3D" id="3.90.70.10">
    <property type="entry name" value="Cysteine proteinases"/>
    <property type="match status" value="1"/>
</dbReference>
<accession>A0A1F5AZV9</accession>
<sequence length="277" mass="30187">MNNGKVLTILGAVVLIVGIAISVQSVVAVRSLVTQNSGDAIINFVPLEKKAVRQEEMKVLSPAPIPSISVPTTAPSSPSSVSMMAKKVLLDVPFTPQAPFGNWADERQDYGCEEASILMAVYWAKGKELSYEKAEEEIIAISEFEKKVYGNFYDTSVADTLKVLRTYFGYVNARVQYDIGVADIKAELAAGNVVIVPIDGRLLGNPYFTPPGPPKHKLVIRGYDDATQEFITNDPGTKRGEAYRYSYAVMENALLDYPSGRDGDIVNVRTAMIVVGK</sequence>
<dbReference type="Pfam" id="PF13529">
    <property type="entry name" value="Peptidase_C39_2"/>
    <property type="match status" value="1"/>
</dbReference>
<dbReference type="EMBL" id="MEYI01000028">
    <property type="protein sequence ID" value="OGD23787.1"/>
    <property type="molecule type" value="Genomic_DNA"/>
</dbReference>
<gene>
    <name evidence="2" type="ORF">A2Z10_01530</name>
</gene>
<feature type="domain" description="Peptidase C39-like" evidence="1">
    <location>
        <begin position="90"/>
        <end position="235"/>
    </location>
</feature>
<proteinExistence type="predicted"/>
<dbReference type="AlphaFoldDB" id="A0A1F5AZV9"/>